<name>A0A1D6KX25_MAIZE</name>
<proteinExistence type="predicted"/>
<keyword evidence="1" id="KW-0808">Transferase</keyword>
<accession>A0A1D6KX25</accession>
<dbReference type="AlphaFoldDB" id="A0A1D6KX25"/>
<dbReference type="GO" id="GO:0016740">
    <property type="term" value="F:transferase activity"/>
    <property type="evidence" value="ECO:0007669"/>
    <property type="project" value="UniProtKB-KW"/>
</dbReference>
<protein>
    <submittedName>
        <fullName evidence="1">NagB/RpiA/CoA transferase-like superfamily protein</fullName>
    </submittedName>
</protein>
<organism evidence="1">
    <name type="scientific">Zea mays</name>
    <name type="common">Maize</name>
    <dbReference type="NCBI Taxonomy" id="4577"/>
    <lineage>
        <taxon>Eukaryota</taxon>
        <taxon>Viridiplantae</taxon>
        <taxon>Streptophyta</taxon>
        <taxon>Embryophyta</taxon>
        <taxon>Tracheophyta</taxon>
        <taxon>Spermatophyta</taxon>
        <taxon>Magnoliopsida</taxon>
        <taxon>Liliopsida</taxon>
        <taxon>Poales</taxon>
        <taxon>Poaceae</taxon>
        <taxon>PACMAD clade</taxon>
        <taxon>Panicoideae</taxon>
        <taxon>Andropogonodae</taxon>
        <taxon>Andropogoneae</taxon>
        <taxon>Tripsacinae</taxon>
        <taxon>Zea</taxon>
    </lineage>
</organism>
<sequence length="39" mass="5100">MMVLQPPFHKSRKPQRQRDVQFRRLNVLLKRQRRRQVWW</sequence>
<reference evidence="1" key="1">
    <citation type="submission" date="2015-12" db="EMBL/GenBank/DDBJ databases">
        <title>Update maize B73 reference genome by single molecule sequencing technologies.</title>
        <authorList>
            <consortium name="Maize Genome Sequencing Project"/>
            <person name="Ware D."/>
        </authorList>
    </citation>
    <scope>NUCLEOTIDE SEQUENCE [LARGE SCALE GENOMIC DNA]</scope>
    <source>
        <tissue evidence="1">Seedling</tissue>
    </source>
</reference>
<gene>
    <name evidence="1" type="ORF">ZEAMMB73_Zm00001d033223</name>
</gene>
<dbReference type="EMBL" id="CM007647">
    <property type="protein sequence ID" value="ONM07011.1"/>
    <property type="molecule type" value="Genomic_DNA"/>
</dbReference>
<evidence type="ECO:0000313" key="1">
    <source>
        <dbReference type="EMBL" id="ONM07011.1"/>
    </source>
</evidence>